<keyword evidence="3" id="KW-1185">Reference proteome</keyword>
<sequence length="228" mass="23456">MTSTAAPSATSGTDLLRRLAAPASTLLGLMAAGVGLYVLPWAAGGGQALLGYEVIGYLNAHTYDFDGSPSLALYYVSMGTFVFLGASALLSLTTGSRSRRGRLVAASFTLLAVLLLAAAAWGLFASADPRPSRDEYDFALVGTIMAVVAVVVLADVVALAAGAVRVHHGFALAFVVTTAALHAFVLLSLRIDPGSMFELKLFAWVPVAGYLLAAAGVATGLVARLRLP</sequence>
<keyword evidence="1" id="KW-0812">Transmembrane</keyword>
<evidence type="ECO:0000256" key="1">
    <source>
        <dbReference type="SAM" id="Phobius"/>
    </source>
</evidence>
<accession>A0A8J3NYX4</accession>
<evidence type="ECO:0000313" key="2">
    <source>
        <dbReference type="EMBL" id="GIF97737.1"/>
    </source>
</evidence>
<dbReference type="Proteomes" id="UP000659904">
    <property type="component" value="Unassembled WGS sequence"/>
</dbReference>
<dbReference type="RefSeq" id="WP_120315250.1">
    <property type="nucleotide sequence ID" value="NZ_BONH01000009.1"/>
</dbReference>
<evidence type="ECO:0000313" key="3">
    <source>
        <dbReference type="Proteomes" id="UP000659904"/>
    </source>
</evidence>
<reference evidence="2 3" key="1">
    <citation type="submission" date="2021-01" db="EMBL/GenBank/DDBJ databases">
        <title>Whole genome shotgun sequence of Catellatospora citrea NBRC 14495.</title>
        <authorList>
            <person name="Komaki H."/>
            <person name="Tamura T."/>
        </authorList>
    </citation>
    <scope>NUCLEOTIDE SEQUENCE [LARGE SCALE GENOMIC DNA]</scope>
    <source>
        <strain evidence="2 3">NBRC 14495</strain>
    </source>
</reference>
<feature type="transmembrane region" description="Helical" evidence="1">
    <location>
        <begin position="72"/>
        <end position="92"/>
    </location>
</feature>
<name>A0A8J3NYX4_9ACTN</name>
<feature type="transmembrane region" description="Helical" evidence="1">
    <location>
        <begin position="104"/>
        <end position="126"/>
    </location>
</feature>
<gene>
    <name evidence="2" type="ORF">Cci01nite_28310</name>
</gene>
<keyword evidence="1" id="KW-0472">Membrane</keyword>
<proteinExistence type="predicted"/>
<dbReference type="AlphaFoldDB" id="A0A8J3NYX4"/>
<feature type="transmembrane region" description="Helical" evidence="1">
    <location>
        <begin position="26"/>
        <end position="52"/>
    </location>
</feature>
<evidence type="ECO:0008006" key="4">
    <source>
        <dbReference type="Google" id="ProtNLM"/>
    </source>
</evidence>
<feature type="transmembrane region" description="Helical" evidence="1">
    <location>
        <begin position="170"/>
        <end position="189"/>
    </location>
</feature>
<comment type="caution">
    <text evidence="2">The sequence shown here is derived from an EMBL/GenBank/DDBJ whole genome shotgun (WGS) entry which is preliminary data.</text>
</comment>
<feature type="transmembrane region" description="Helical" evidence="1">
    <location>
        <begin position="201"/>
        <end position="223"/>
    </location>
</feature>
<organism evidence="2 3">
    <name type="scientific">Catellatospora citrea</name>
    <dbReference type="NCBI Taxonomy" id="53366"/>
    <lineage>
        <taxon>Bacteria</taxon>
        <taxon>Bacillati</taxon>
        <taxon>Actinomycetota</taxon>
        <taxon>Actinomycetes</taxon>
        <taxon>Micromonosporales</taxon>
        <taxon>Micromonosporaceae</taxon>
        <taxon>Catellatospora</taxon>
    </lineage>
</organism>
<dbReference type="EMBL" id="BONH01000009">
    <property type="protein sequence ID" value="GIF97737.1"/>
    <property type="molecule type" value="Genomic_DNA"/>
</dbReference>
<feature type="transmembrane region" description="Helical" evidence="1">
    <location>
        <begin position="138"/>
        <end position="163"/>
    </location>
</feature>
<protein>
    <recommendedName>
        <fullName evidence="4">DUF998 domain-containing protein</fullName>
    </recommendedName>
</protein>
<keyword evidence="1" id="KW-1133">Transmembrane helix</keyword>